<dbReference type="InterPro" id="IPR012336">
    <property type="entry name" value="Thioredoxin-like_fold"/>
</dbReference>
<dbReference type="InterPro" id="IPR036249">
    <property type="entry name" value="Thioredoxin-like_sf"/>
</dbReference>
<evidence type="ECO:0000259" key="3">
    <source>
        <dbReference type="Pfam" id="PF13462"/>
    </source>
</evidence>
<accession>A0ABV4UPT4</accession>
<dbReference type="Pfam" id="PF13462">
    <property type="entry name" value="Thioredoxin_4"/>
    <property type="match status" value="1"/>
</dbReference>
<feature type="domain" description="Thioredoxin-like fold" evidence="3">
    <location>
        <begin position="126"/>
        <end position="274"/>
    </location>
</feature>
<feature type="transmembrane region" description="Helical" evidence="2">
    <location>
        <begin position="37"/>
        <end position="59"/>
    </location>
</feature>
<evidence type="ECO:0000313" key="4">
    <source>
        <dbReference type="EMBL" id="MFB0835665.1"/>
    </source>
</evidence>
<keyword evidence="2" id="KW-0472">Membrane</keyword>
<evidence type="ECO:0000313" key="5">
    <source>
        <dbReference type="Proteomes" id="UP001575652"/>
    </source>
</evidence>
<feature type="region of interest" description="Disordered" evidence="1">
    <location>
        <begin position="1"/>
        <end position="22"/>
    </location>
</feature>
<sequence length="286" mass="29778">MAANTPRPSKAERSADAREQARKLQEQRAAAAKRKSLFIKLGVVVAVVAIIGIIAAIVFQNSNNDVPDAGPAPRGGNADGGIVLVSDTELGGTGGATVDVASLGPAPTTTAPPEPRGVAKAPAGEPAQIVVYVDVNCVHCAEFETAYADQLKTWLAAGDATVEYRNVAYLDRSSPTNYSSRGANALACVADAAPASYLPFTQAVFAHHAQGEMSNDELAQLASDNGADVGSCIEDGTFRPFAKFTQESARRDQIPGTPSVWVQGEVWNPETDPDFAGWAQGLIDAA</sequence>
<dbReference type="EMBL" id="JBHDLJ010000013">
    <property type="protein sequence ID" value="MFB0835665.1"/>
    <property type="molecule type" value="Genomic_DNA"/>
</dbReference>
<dbReference type="SUPFAM" id="SSF52833">
    <property type="entry name" value="Thioredoxin-like"/>
    <property type="match status" value="1"/>
</dbReference>
<comment type="caution">
    <text evidence="4">The sequence shown here is derived from an EMBL/GenBank/DDBJ whole genome shotgun (WGS) entry which is preliminary data.</text>
</comment>
<dbReference type="Gene3D" id="3.40.30.10">
    <property type="entry name" value="Glutaredoxin"/>
    <property type="match status" value="1"/>
</dbReference>
<protein>
    <submittedName>
        <fullName evidence="4">DsbA family protein</fullName>
    </submittedName>
</protein>
<keyword evidence="5" id="KW-1185">Reference proteome</keyword>
<reference evidence="4 5" key="1">
    <citation type="submission" date="2024-09" db="EMBL/GenBank/DDBJ databases">
        <authorList>
            <person name="Salinas-Garcia M.A."/>
            <person name="Prieme A."/>
        </authorList>
    </citation>
    <scope>NUCLEOTIDE SEQUENCE [LARGE SCALE GENOMIC DNA]</scope>
    <source>
        <strain evidence="4 5">DSM 21081</strain>
    </source>
</reference>
<gene>
    <name evidence="4" type="ORF">ACETWP_13820</name>
</gene>
<evidence type="ECO:0000256" key="2">
    <source>
        <dbReference type="SAM" id="Phobius"/>
    </source>
</evidence>
<keyword evidence="2" id="KW-0812">Transmembrane</keyword>
<organism evidence="4 5">
    <name type="scientific">Arthrobacter halodurans</name>
    <dbReference type="NCBI Taxonomy" id="516699"/>
    <lineage>
        <taxon>Bacteria</taxon>
        <taxon>Bacillati</taxon>
        <taxon>Actinomycetota</taxon>
        <taxon>Actinomycetes</taxon>
        <taxon>Micrococcales</taxon>
        <taxon>Micrococcaceae</taxon>
        <taxon>Arthrobacter</taxon>
    </lineage>
</organism>
<feature type="region of interest" description="Disordered" evidence="1">
    <location>
        <begin position="101"/>
        <end position="120"/>
    </location>
</feature>
<name>A0ABV4UPT4_9MICC</name>
<dbReference type="Proteomes" id="UP001575652">
    <property type="component" value="Unassembled WGS sequence"/>
</dbReference>
<dbReference type="RefSeq" id="WP_373972842.1">
    <property type="nucleotide sequence ID" value="NZ_JBHDLJ010000013.1"/>
</dbReference>
<keyword evidence="2" id="KW-1133">Transmembrane helix</keyword>
<feature type="compositionally biased region" description="Basic and acidic residues" evidence="1">
    <location>
        <begin position="9"/>
        <end position="22"/>
    </location>
</feature>
<proteinExistence type="predicted"/>
<evidence type="ECO:0000256" key="1">
    <source>
        <dbReference type="SAM" id="MobiDB-lite"/>
    </source>
</evidence>